<dbReference type="WBParaSite" id="PSAMB.scaffold366size54439.g5045.t1">
    <property type="protein sequence ID" value="PSAMB.scaffold366size54439.g5045.t1"/>
    <property type="gene ID" value="PSAMB.scaffold366size54439.g5045"/>
</dbReference>
<keyword evidence="4 6" id="KW-0472">Membrane</keyword>
<keyword evidence="8" id="KW-1185">Reference proteome</keyword>
<feature type="compositionally biased region" description="Polar residues" evidence="7">
    <location>
        <begin position="458"/>
        <end position="473"/>
    </location>
</feature>
<dbReference type="PANTHER" id="PTHR10736:SF0">
    <property type="entry name" value="BESTROPHIN HOMOLOG"/>
    <property type="match status" value="1"/>
</dbReference>
<evidence type="ECO:0000256" key="4">
    <source>
        <dbReference type="ARBA" id="ARBA00023136"/>
    </source>
</evidence>
<comment type="function">
    <text evidence="6">Forms chloride channels.</text>
</comment>
<evidence type="ECO:0000313" key="9">
    <source>
        <dbReference type="WBParaSite" id="PSAMB.scaffold366size54439.g5045.t1"/>
    </source>
</evidence>
<reference evidence="9" key="1">
    <citation type="submission" date="2022-11" db="UniProtKB">
        <authorList>
            <consortium name="WormBaseParasite"/>
        </authorList>
    </citation>
    <scope>IDENTIFICATION</scope>
</reference>
<evidence type="ECO:0000256" key="1">
    <source>
        <dbReference type="ARBA" id="ARBA00004370"/>
    </source>
</evidence>
<keyword evidence="3 6" id="KW-1133">Transmembrane helix</keyword>
<name>A0A914WEA4_9BILA</name>
<keyword evidence="6" id="KW-0407">Ion channel</keyword>
<sequence length="519" mass="59242">MTITYNSDVASSTFIGFTKLCLRWKGSIWKSVWRELAVWCLAYGLLSFVYRLYLTDSQRVIFEDIAAFCNRYSDYIPLTFMLGFFVTIVVGRWWEVFNQIGWIDNPALSIAVHVQGSNQHTRILRRNCIRYLVLTQAMIFRDVCAPVRRRFPTEDTLVAAGFMSENEKKVLDGIVSPHQKYWIPMHWAMALLKQAAEDGHIANDWCLVDVLDRLREFRTSLGSLLCYDWVPVPMAYTQVVYLAVRTYFFISLMGRQYILTDKRDLTVESPIDLYVPILTIIQFVFFVGWMKVAEALLNPLGDDDDDFECNYILDRNLQLGFTLVDDACSVIPTQEKDTFWDDTFPEPLYSAATAALPMNPLVGSAIDISVPRKADSVMVHRREASSYDQDDGSSFRTDRDDGSRSSIRLPIGRVLNRNSSERGSSQMGDIIKRRFMRIGMNKMPNGATLESGDDSKTHSPVNLSRKSSNSSVVKDINASLSNVTADSTEVDEHKQHHNVDVLPPIEEKDENVMSVKRFE</sequence>
<evidence type="ECO:0000256" key="6">
    <source>
        <dbReference type="RuleBase" id="RU363126"/>
    </source>
</evidence>
<keyword evidence="2 6" id="KW-0812">Transmembrane</keyword>
<evidence type="ECO:0000256" key="2">
    <source>
        <dbReference type="ARBA" id="ARBA00022692"/>
    </source>
</evidence>
<dbReference type="InterPro" id="IPR021134">
    <property type="entry name" value="Bestrophin-like"/>
</dbReference>
<dbReference type="GO" id="GO:0005254">
    <property type="term" value="F:chloride channel activity"/>
    <property type="evidence" value="ECO:0007669"/>
    <property type="project" value="UniProtKB-KW"/>
</dbReference>
<feature type="region of interest" description="Disordered" evidence="7">
    <location>
        <begin position="380"/>
        <end position="406"/>
    </location>
</feature>
<feature type="transmembrane region" description="Helical" evidence="6">
    <location>
        <begin position="75"/>
        <end position="94"/>
    </location>
</feature>
<organism evidence="8 9">
    <name type="scientific">Plectus sambesii</name>
    <dbReference type="NCBI Taxonomy" id="2011161"/>
    <lineage>
        <taxon>Eukaryota</taxon>
        <taxon>Metazoa</taxon>
        <taxon>Ecdysozoa</taxon>
        <taxon>Nematoda</taxon>
        <taxon>Chromadorea</taxon>
        <taxon>Plectida</taxon>
        <taxon>Plectina</taxon>
        <taxon>Plectoidea</taxon>
        <taxon>Plectidae</taxon>
        <taxon>Plectus</taxon>
    </lineage>
</organism>
<feature type="region of interest" description="Disordered" evidence="7">
    <location>
        <begin position="443"/>
        <end position="473"/>
    </location>
</feature>
<feature type="transmembrane region" description="Helical" evidence="6">
    <location>
        <begin position="239"/>
        <end position="259"/>
    </location>
</feature>
<feature type="transmembrane region" description="Helical" evidence="6">
    <location>
        <begin position="36"/>
        <end position="54"/>
    </location>
</feature>
<dbReference type="GO" id="GO:0005886">
    <property type="term" value="C:plasma membrane"/>
    <property type="evidence" value="ECO:0007669"/>
    <property type="project" value="UniProtKB-SubCell"/>
</dbReference>
<comment type="subcellular location">
    <subcellularLocation>
        <location evidence="6">Cell membrane</location>
        <topology evidence="6">Multi-pass membrane protein</topology>
    </subcellularLocation>
    <subcellularLocation>
        <location evidence="1">Membrane</location>
    </subcellularLocation>
</comment>
<accession>A0A914WEA4</accession>
<evidence type="ECO:0000256" key="3">
    <source>
        <dbReference type="ARBA" id="ARBA00022989"/>
    </source>
</evidence>
<dbReference type="AlphaFoldDB" id="A0A914WEA4"/>
<proteinExistence type="inferred from homology"/>
<dbReference type="Pfam" id="PF01062">
    <property type="entry name" value="Bestrophin"/>
    <property type="match status" value="1"/>
</dbReference>
<keyword evidence="6" id="KW-0406">Ion transport</keyword>
<keyword evidence="6" id="KW-1003">Cell membrane</keyword>
<dbReference type="Proteomes" id="UP000887566">
    <property type="component" value="Unplaced"/>
</dbReference>
<keyword evidence="6" id="KW-0813">Transport</keyword>
<feature type="transmembrane region" description="Helical" evidence="6">
    <location>
        <begin position="271"/>
        <end position="290"/>
    </location>
</feature>
<evidence type="ECO:0000256" key="7">
    <source>
        <dbReference type="SAM" id="MobiDB-lite"/>
    </source>
</evidence>
<keyword evidence="6" id="KW-0869">Chloride channel</keyword>
<comment type="similarity">
    <text evidence="5 6">Belongs to the anion channel-forming bestrophin (TC 1.A.46) family. Calcium-sensitive chloride channel subfamily.</text>
</comment>
<dbReference type="GO" id="GO:0034707">
    <property type="term" value="C:chloride channel complex"/>
    <property type="evidence" value="ECO:0007669"/>
    <property type="project" value="UniProtKB-KW"/>
</dbReference>
<dbReference type="InterPro" id="IPR000615">
    <property type="entry name" value="Bestrophin"/>
</dbReference>
<evidence type="ECO:0000256" key="5">
    <source>
        <dbReference type="ARBA" id="ARBA00034769"/>
    </source>
</evidence>
<keyword evidence="6" id="KW-0868">Chloride</keyword>
<evidence type="ECO:0000313" key="8">
    <source>
        <dbReference type="Proteomes" id="UP000887566"/>
    </source>
</evidence>
<protein>
    <recommendedName>
        <fullName evidence="6">Bestrophin homolog</fullName>
    </recommendedName>
</protein>
<dbReference type="PANTHER" id="PTHR10736">
    <property type="entry name" value="BESTROPHIN"/>
    <property type="match status" value="1"/>
</dbReference>